<dbReference type="Proteomes" id="UP001281410">
    <property type="component" value="Unassembled WGS sequence"/>
</dbReference>
<protein>
    <recommendedName>
        <fullName evidence="1">Reverse transcriptase zinc-binding domain-containing protein</fullName>
    </recommendedName>
</protein>
<evidence type="ECO:0000313" key="3">
    <source>
        <dbReference type="Proteomes" id="UP001281410"/>
    </source>
</evidence>
<keyword evidence="3" id="KW-1185">Reference proteome</keyword>
<comment type="caution">
    <text evidence="2">The sequence shown here is derived from an EMBL/GenBank/DDBJ whole genome shotgun (WGS) entry which is preliminary data.</text>
</comment>
<organism evidence="2 3">
    <name type="scientific">Dipteronia sinensis</name>
    <dbReference type="NCBI Taxonomy" id="43782"/>
    <lineage>
        <taxon>Eukaryota</taxon>
        <taxon>Viridiplantae</taxon>
        <taxon>Streptophyta</taxon>
        <taxon>Embryophyta</taxon>
        <taxon>Tracheophyta</taxon>
        <taxon>Spermatophyta</taxon>
        <taxon>Magnoliopsida</taxon>
        <taxon>eudicotyledons</taxon>
        <taxon>Gunneridae</taxon>
        <taxon>Pentapetalae</taxon>
        <taxon>rosids</taxon>
        <taxon>malvids</taxon>
        <taxon>Sapindales</taxon>
        <taxon>Sapindaceae</taxon>
        <taxon>Hippocastanoideae</taxon>
        <taxon>Acereae</taxon>
        <taxon>Dipteronia</taxon>
    </lineage>
</organism>
<evidence type="ECO:0000259" key="1">
    <source>
        <dbReference type="Pfam" id="PF13966"/>
    </source>
</evidence>
<feature type="domain" description="Reverse transcriptase zinc-binding" evidence="1">
    <location>
        <begin position="117"/>
        <end position="200"/>
    </location>
</feature>
<sequence>MKQVPFKLVNIAKCQHETSEIIMKHKGWYLAYRGKLPEGFWRDNWLGVPILDLLGIPDFLATHLHVRVSDFILDGRWILDDRFRARFPDLCFWIGKIVISPVTDYLVWPHSREGSVSSKAAYSRMFHDIPQVPWWRDLWSRYITPSRSVLSWRLFIDRLPTEDCLCMSGFQLTSRCSVCGASSESVDHLFLKCPLATALWEAVFSCISEVCLR</sequence>
<proteinExistence type="predicted"/>
<dbReference type="Pfam" id="PF13966">
    <property type="entry name" value="zf-RVT"/>
    <property type="match status" value="1"/>
</dbReference>
<accession>A0AAE0APG6</accession>
<name>A0AAE0APG6_9ROSI</name>
<dbReference type="AlphaFoldDB" id="A0AAE0APG6"/>
<evidence type="ECO:0000313" key="2">
    <source>
        <dbReference type="EMBL" id="KAK3221821.1"/>
    </source>
</evidence>
<reference evidence="2" key="1">
    <citation type="journal article" date="2023" name="Plant J.">
        <title>Genome sequences and population genomics provide insights into the demographic history, inbreeding, and mutation load of two 'living fossil' tree species of Dipteronia.</title>
        <authorList>
            <person name="Feng Y."/>
            <person name="Comes H.P."/>
            <person name="Chen J."/>
            <person name="Zhu S."/>
            <person name="Lu R."/>
            <person name="Zhang X."/>
            <person name="Li P."/>
            <person name="Qiu J."/>
            <person name="Olsen K.M."/>
            <person name="Qiu Y."/>
        </authorList>
    </citation>
    <scope>NUCLEOTIDE SEQUENCE</scope>
    <source>
        <strain evidence="2">NBL</strain>
    </source>
</reference>
<gene>
    <name evidence="2" type="ORF">Dsin_008846</name>
</gene>
<dbReference type="InterPro" id="IPR026960">
    <property type="entry name" value="RVT-Znf"/>
</dbReference>
<dbReference type="EMBL" id="JANJYJ010000003">
    <property type="protein sequence ID" value="KAK3221821.1"/>
    <property type="molecule type" value="Genomic_DNA"/>
</dbReference>